<feature type="region of interest" description="Disordered" evidence="1">
    <location>
        <begin position="1"/>
        <end position="26"/>
    </location>
</feature>
<dbReference type="AlphaFoldDB" id="A0A6M3IVB8"/>
<proteinExistence type="predicted"/>
<dbReference type="EMBL" id="MT141443">
    <property type="protein sequence ID" value="QJA61483.1"/>
    <property type="molecule type" value="Genomic_DNA"/>
</dbReference>
<sequence>MTGTGINMNGLPLKNKPKQSKGKKKSYPDWVCFECGNKASKKHFQVSTWHRGTCGVCGKVKDVTEPRDFYYPKFKGCLNT</sequence>
<gene>
    <name evidence="2" type="ORF">MM415B00931_0004</name>
</gene>
<accession>A0A6M3IVB8</accession>
<name>A0A6M3IVB8_9ZZZZ</name>
<protein>
    <submittedName>
        <fullName evidence="2">Uncharacterized protein</fullName>
    </submittedName>
</protein>
<evidence type="ECO:0000313" key="2">
    <source>
        <dbReference type="EMBL" id="QJA61483.1"/>
    </source>
</evidence>
<feature type="compositionally biased region" description="Basic residues" evidence="1">
    <location>
        <begin position="15"/>
        <end position="25"/>
    </location>
</feature>
<reference evidence="2" key="1">
    <citation type="submission" date="2020-03" db="EMBL/GenBank/DDBJ databases">
        <title>The deep terrestrial virosphere.</title>
        <authorList>
            <person name="Holmfeldt K."/>
            <person name="Nilsson E."/>
            <person name="Simone D."/>
            <person name="Lopez-Fernandez M."/>
            <person name="Wu X."/>
            <person name="de Brujin I."/>
            <person name="Lundin D."/>
            <person name="Andersson A."/>
            <person name="Bertilsson S."/>
            <person name="Dopson M."/>
        </authorList>
    </citation>
    <scope>NUCLEOTIDE SEQUENCE</scope>
    <source>
        <strain evidence="2">MM415B00931</strain>
    </source>
</reference>
<organism evidence="2">
    <name type="scientific">viral metagenome</name>
    <dbReference type="NCBI Taxonomy" id="1070528"/>
    <lineage>
        <taxon>unclassified sequences</taxon>
        <taxon>metagenomes</taxon>
        <taxon>organismal metagenomes</taxon>
    </lineage>
</organism>
<evidence type="ECO:0000256" key="1">
    <source>
        <dbReference type="SAM" id="MobiDB-lite"/>
    </source>
</evidence>